<evidence type="ECO:0000256" key="2">
    <source>
        <dbReference type="ARBA" id="ARBA00004474"/>
    </source>
</evidence>
<evidence type="ECO:0000256" key="15">
    <source>
        <dbReference type="ARBA" id="ARBA00025664"/>
    </source>
</evidence>
<dbReference type="GO" id="GO:0009536">
    <property type="term" value="C:plastid"/>
    <property type="evidence" value="ECO:0007669"/>
    <property type="project" value="UniProtKB-SubCell"/>
</dbReference>
<feature type="non-terminal residue" evidence="21">
    <location>
        <position position="111"/>
    </location>
</feature>
<evidence type="ECO:0000256" key="6">
    <source>
        <dbReference type="ARBA" id="ARBA00022481"/>
    </source>
</evidence>
<dbReference type="EMBL" id="CM018221">
    <property type="protein sequence ID" value="KAB2019891.1"/>
    <property type="molecule type" value="Genomic_DNA"/>
</dbReference>
<comment type="subunit">
    <text evidence="16">Heterohexadecamer of 8 large chains and 8 small chains; disulfide-linked. The disulfide link is formed within the large subunit homodimers.</text>
</comment>
<evidence type="ECO:0000256" key="13">
    <source>
        <dbReference type="ARBA" id="ARBA00023239"/>
    </source>
</evidence>
<sequence length="111" mass="12976">DGVTNLNRYKGQCYHIKPVPREKYQYISYVAYPLYLFLRSSVTNMFTSIVDNVFGFKALSALLERDKLNKYGHLILGYTIKHKLRLSAKNYGKTVYECLHGKLDFIKDDEN</sequence>
<keyword evidence="22" id="KW-1185">Reference proteome</keyword>
<dbReference type="InterPro" id="IPR036376">
    <property type="entry name" value="RuBisCO_lsu_C_sf"/>
</dbReference>
<dbReference type="GO" id="GO:0019253">
    <property type="term" value="P:reductive pentose-phosphate cycle"/>
    <property type="evidence" value="ECO:0007669"/>
    <property type="project" value="UniProtKB-KW"/>
</dbReference>
<keyword evidence="14" id="KW-0120">Carbon dioxide fixation</keyword>
<evidence type="ECO:0000256" key="8">
    <source>
        <dbReference type="ARBA" id="ARBA00022567"/>
    </source>
</evidence>
<evidence type="ECO:0000256" key="11">
    <source>
        <dbReference type="ARBA" id="ARBA00023033"/>
    </source>
</evidence>
<dbReference type="PANTHER" id="PTHR42704:SF17">
    <property type="entry name" value="RIBULOSE BISPHOSPHATE CARBOXYLASE LARGE CHAIN"/>
    <property type="match status" value="1"/>
</dbReference>
<evidence type="ECO:0000256" key="14">
    <source>
        <dbReference type="ARBA" id="ARBA00023300"/>
    </source>
</evidence>
<dbReference type="Gene3D" id="3.30.70.150">
    <property type="entry name" value="RuBisCO large subunit, N-terminal domain"/>
    <property type="match status" value="1"/>
</dbReference>
<dbReference type="EC" id="4.1.1.39" evidence="4"/>
<feature type="non-terminal residue" evidence="21">
    <location>
        <position position="1"/>
    </location>
</feature>
<dbReference type="InterPro" id="IPR033966">
    <property type="entry name" value="RuBisCO"/>
</dbReference>
<dbReference type="SUPFAM" id="SSF51649">
    <property type="entry name" value="RuBisCo, C-terminal domain"/>
    <property type="match status" value="1"/>
</dbReference>
<dbReference type="Proteomes" id="UP000327439">
    <property type="component" value="Chromosome D07"/>
</dbReference>
<keyword evidence="7" id="KW-0602">Photosynthesis</keyword>
<dbReference type="Pfam" id="PF00016">
    <property type="entry name" value="RuBisCO_large"/>
    <property type="match status" value="1"/>
</dbReference>
<evidence type="ECO:0000313" key="21">
    <source>
        <dbReference type="EMBL" id="KAB2019891.1"/>
    </source>
</evidence>
<evidence type="ECO:0000256" key="3">
    <source>
        <dbReference type="ARBA" id="ARBA00006204"/>
    </source>
</evidence>
<reference evidence="22" key="1">
    <citation type="journal article" date="2020" name="Nat. Genet.">
        <title>Genomic diversifications of five Gossypium allopolyploid species and their impact on cotton improvement.</title>
        <authorList>
            <person name="Chen Z.J."/>
            <person name="Sreedasyam A."/>
            <person name="Ando A."/>
            <person name="Song Q."/>
            <person name="De Santiago L.M."/>
            <person name="Hulse-Kemp A.M."/>
            <person name="Ding M."/>
            <person name="Ye W."/>
            <person name="Kirkbride R.C."/>
            <person name="Jenkins J."/>
            <person name="Plott C."/>
            <person name="Lovell J."/>
            <person name="Lin Y.M."/>
            <person name="Vaughn R."/>
            <person name="Liu B."/>
            <person name="Simpson S."/>
            <person name="Scheffler B.E."/>
            <person name="Wen L."/>
            <person name="Saski C.A."/>
            <person name="Grover C.E."/>
            <person name="Hu G."/>
            <person name="Conover J.L."/>
            <person name="Carlson J.W."/>
            <person name="Shu S."/>
            <person name="Boston L.B."/>
            <person name="Williams M."/>
            <person name="Peterson D.G."/>
            <person name="McGee K."/>
            <person name="Jones D.C."/>
            <person name="Wendel J.F."/>
            <person name="Stelly D.M."/>
            <person name="Grimwood J."/>
            <person name="Schmutz J."/>
        </authorList>
    </citation>
    <scope>NUCLEOTIDE SEQUENCE [LARGE SCALE GENOMIC DNA]</scope>
    <source>
        <strain evidence="22">cv. 3-79</strain>
    </source>
</reference>
<evidence type="ECO:0000256" key="10">
    <source>
        <dbReference type="ARBA" id="ARBA00023002"/>
    </source>
</evidence>
<evidence type="ECO:0000256" key="5">
    <source>
        <dbReference type="ARBA" id="ARBA00017725"/>
    </source>
</evidence>
<protein>
    <recommendedName>
        <fullName evidence="5">Ribulose bisphosphate carboxylase large chain</fullName>
        <ecNumber evidence="4">4.1.1.39</ecNumber>
    </recommendedName>
</protein>
<dbReference type="PANTHER" id="PTHR42704">
    <property type="entry name" value="RIBULOSE BISPHOSPHATE CARBOXYLASE"/>
    <property type="match status" value="1"/>
</dbReference>
<dbReference type="InterPro" id="IPR017443">
    <property type="entry name" value="RuBisCO_lsu_fd_N"/>
</dbReference>
<evidence type="ECO:0000256" key="4">
    <source>
        <dbReference type="ARBA" id="ARBA00012287"/>
    </source>
</evidence>
<evidence type="ECO:0000259" key="19">
    <source>
        <dbReference type="Pfam" id="PF00016"/>
    </source>
</evidence>
<dbReference type="GO" id="GO:0009853">
    <property type="term" value="P:photorespiration"/>
    <property type="evidence" value="ECO:0007669"/>
    <property type="project" value="UniProtKB-KW"/>
</dbReference>
<gene>
    <name evidence="21" type="ORF">ES319_D07G027500v1</name>
</gene>
<keyword evidence="11" id="KW-0503">Monooxygenase</keyword>
<evidence type="ECO:0000313" key="22">
    <source>
        <dbReference type="Proteomes" id="UP000327439"/>
    </source>
</evidence>
<evidence type="ECO:0000256" key="18">
    <source>
        <dbReference type="ARBA" id="ARBA00049469"/>
    </source>
</evidence>
<evidence type="ECO:0000256" key="17">
    <source>
        <dbReference type="ARBA" id="ARBA00048059"/>
    </source>
</evidence>
<comment type="function">
    <text evidence="15">RuBisCO catalyzes two reactions: the carboxylation of D-ribulose 1,5-bisphosphate, the primary event in carbon dioxide fixation, as well as the oxidative fragmentation of the pentose substrate in the photorespiration process. Both reactions occur simultaneously and in competition at the same active site.</text>
</comment>
<name>A0A5J5QT71_GOSBA</name>
<feature type="domain" description="Ribulose bisphosphate carboxylase large subunit C-terminal" evidence="19">
    <location>
        <begin position="64"/>
        <end position="111"/>
    </location>
</feature>
<feature type="domain" description="Ribulose bisphosphate carboxylase large subunit ferrodoxin-like N-terminal" evidence="20">
    <location>
        <begin position="6"/>
        <end position="62"/>
    </location>
</feature>
<evidence type="ECO:0000256" key="9">
    <source>
        <dbReference type="ARBA" id="ARBA00022640"/>
    </source>
</evidence>
<evidence type="ECO:0000256" key="16">
    <source>
        <dbReference type="ARBA" id="ARBA00025888"/>
    </source>
</evidence>
<comment type="subcellular location">
    <subcellularLocation>
        <location evidence="2">Plastid</location>
    </subcellularLocation>
</comment>
<comment type="catalytic activity">
    <reaction evidence="17">
        <text>D-ribulose 1,5-bisphosphate + O2 = 2-phosphoglycolate + (2R)-3-phosphoglycerate + 2 H(+)</text>
        <dbReference type="Rhea" id="RHEA:36631"/>
        <dbReference type="ChEBI" id="CHEBI:15378"/>
        <dbReference type="ChEBI" id="CHEBI:15379"/>
        <dbReference type="ChEBI" id="CHEBI:57870"/>
        <dbReference type="ChEBI" id="CHEBI:58033"/>
        <dbReference type="ChEBI" id="CHEBI:58272"/>
    </reaction>
</comment>
<organism evidence="21 22">
    <name type="scientific">Gossypium barbadense</name>
    <name type="common">Sea Island cotton</name>
    <name type="synonym">Hibiscus barbadensis</name>
    <dbReference type="NCBI Taxonomy" id="3634"/>
    <lineage>
        <taxon>Eukaryota</taxon>
        <taxon>Viridiplantae</taxon>
        <taxon>Streptophyta</taxon>
        <taxon>Embryophyta</taxon>
        <taxon>Tracheophyta</taxon>
        <taxon>Spermatophyta</taxon>
        <taxon>Magnoliopsida</taxon>
        <taxon>eudicotyledons</taxon>
        <taxon>Gunneridae</taxon>
        <taxon>Pentapetalae</taxon>
        <taxon>rosids</taxon>
        <taxon>malvids</taxon>
        <taxon>Malvales</taxon>
        <taxon>Malvaceae</taxon>
        <taxon>Malvoideae</taxon>
        <taxon>Gossypium</taxon>
    </lineage>
</organism>
<comment type="catalytic activity">
    <reaction evidence="18">
        <text>2 (2R)-3-phosphoglycerate + 2 H(+) = D-ribulose 1,5-bisphosphate + CO2 + H2O</text>
        <dbReference type="Rhea" id="RHEA:23124"/>
        <dbReference type="ChEBI" id="CHEBI:15377"/>
        <dbReference type="ChEBI" id="CHEBI:15378"/>
        <dbReference type="ChEBI" id="CHEBI:16526"/>
        <dbReference type="ChEBI" id="CHEBI:57870"/>
        <dbReference type="ChEBI" id="CHEBI:58272"/>
        <dbReference type="EC" id="4.1.1.39"/>
    </reaction>
</comment>
<dbReference type="GO" id="GO:0000287">
    <property type="term" value="F:magnesium ion binding"/>
    <property type="evidence" value="ECO:0007669"/>
    <property type="project" value="InterPro"/>
</dbReference>
<keyword evidence="8" id="KW-0113">Calvin cycle</keyword>
<comment type="cofactor">
    <cofactor evidence="1">
        <name>Mg(2+)</name>
        <dbReference type="ChEBI" id="CHEBI:18420"/>
    </cofactor>
</comment>
<evidence type="ECO:0000259" key="20">
    <source>
        <dbReference type="Pfam" id="PF02788"/>
    </source>
</evidence>
<dbReference type="Gene3D" id="3.20.20.110">
    <property type="entry name" value="Ribulose bisphosphate carboxylase, large subunit, C-terminal domain"/>
    <property type="match status" value="1"/>
</dbReference>
<dbReference type="AlphaFoldDB" id="A0A5J5QT71"/>
<dbReference type="GO" id="GO:0004497">
    <property type="term" value="F:monooxygenase activity"/>
    <property type="evidence" value="ECO:0007669"/>
    <property type="project" value="UniProtKB-KW"/>
</dbReference>
<dbReference type="GO" id="GO:0016984">
    <property type="term" value="F:ribulose-bisphosphate carboxylase activity"/>
    <property type="evidence" value="ECO:0007669"/>
    <property type="project" value="UniProtKB-EC"/>
</dbReference>
<evidence type="ECO:0000256" key="7">
    <source>
        <dbReference type="ARBA" id="ARBA00022531"/>
    </source>
</evidence>
<keyword evidence="12" id="KW-0601">Photorespiration</keyword>
<keyword evidence="6" id="KW-0488">Methylation</keyword>
<dbReference type="OrthoDB" id="1000180at2759"/>
<dbReference type="Pfam" id="PF02788">
    <property type="entry name" value="RuBisCO_large_N"/>
    <property type="match status" value="1"/>
</dbReference>
<dbReference type="InterPro" id="IPR000685">
    <property type="entry name" value="RuBisCO_lsu_C"/>
</dbReference>
<dbReference type="InterPro" id="IPR036422">
    <property type="entry name" value="RuBisCO_lsu_N_sf"/>
</dbReference>
<evidence type="ECO:0000256" key="1">
    <source>
        <dbReference type="ARBA" id="ARBA00001946"/>
    </source>
</evidence>
<evidence type="ECO:0000256" key="12">
    <source>
        <dbReference type="ARBA" id="ARBA00023238"/>
    </source>
</evidence>
<keyword evidence="10" id="KW-0560">Oxidoreductase</keyword>
<proteinExistence type="inferred from homology"/>
<keyword evidence="13" id="KW-0456">Lyase</keyword>
<accession>A0A5J5QT71</accession>
<dbReference type="SUPFAM" id="SSF54966">
    <property type="entry name" value="RuBisCO, large subunit, small (N-terminal) domain"/>
    <property type="match status" value="1"/>
</dbReference>
<keyword evidence="9" id="KW-0934">Plastid</keyword>
<comment type="similarity">
    <text evidence="3">Belongs to the RuBisCO large chain family. Type I subfamily.</text>
</comment>